<name>C0D4F5_9FIRM</name>
<feature type="transmembrane region" description="Helical" evidence="1">
    <location>
        <begin position="68"/>
        <end position="90"/>
    </location>
</feature>
<dbReference type="AlphaFoldDB" id="C0D4F5"/>
<feature type="transmembrane region" description="Helical" evidence="1">
    <location>
        <begin position="146"/>
        <end position="167"/>
    </location>
</feature>
<keyword evidence="1" id="KW-0812">Transmembrane</keyword>
<organism evidence="2 3">
    <name type="scientific">[Clostridium] asparagiforme DSM 15981</name>
    <dbReference type="NCBI Taxonomy" id="518636"/>
    <lineage>
        <taxon>Bacteria</taxon>
        <taxon>Bacillati</taxon>
        <taxon>Bacillota</taxon>
        <taxon>Clostridia</taxon>
        <taxon>Lachnospirales</taxon>
        <taxon>Lachnospiraceae</taxon>
        <taxon>Enterocloster</taxon>
    </lineage>
</organism>
<feature type="non-terminal residue" evidence="2">
    <location>
        <position position="1"/>
    </location>
</feature>
<evidence type="ECO:0008006" key="4">
    <source>
        <dbReference type="Google" id="ProtNLM"/>
    </source>
</evidence>
<evidence type="ECO:0000256" key="1">
    <source>
        <dbReference type="SAM" id="Phobius"/>
    </source>
</evidence>
<feature type="transmembrane region" description="Helical" evidence="1">
    <location>
        <begin position="7"/>
        <end position="27"/>
    </location>
</feature>
<feature type="transmembrane region" description="Helical" evidence="1">
    <location>
        <begin position="39"/>
        <end position="56"/>
    </location>
</feature>
<feature type="transmembrane region" description="Helical" evidence="1">
    <location>
        <begin position="187"/>
        <end position="211"/>
    </location>
</feature>
<dbReference type="Proteomes" id="UP000004756">
    <property type="component" value="Unassembled WGS sequence"/>
</dbReference>
<accession>C0D4F5</accession>
<proteinExistence type="predicted"/>
<comment type="caution">
    <text evidence="2">The sequence shown here is derived from an EMBL/GenBank/DDBJ whole genome shotgun (WGS) entry which is preliminary data.</text>
</comment>
<evidence type="ECO:0000313" key="3">
    <source>
        <dbReference type="Proteomes" id="UP000004756"/>
    </source>
</evidence>
<keyword evidence="1" id="KW-0472">Membrane</keyword>
<keyword evidence="3" id="KW-1185">Reference proteome</keyword>
<feature type="transmembrane region" description="Helical" evidence="1">
    <location>
        <begin position="110"/>
        <end position="134"/>
    </location>
</feature>
<keyword evidence="1" id="KW-1133">Transmembrane helix</keyword>
<reference evidence="2 3" key="1">
    <citation type="submission" date="2009-02" db="EMBL/GenBank/DDBJ databases">
        <title>Draft genome sequence of Clostridium asparagiforme (DSM 15981).</title>
        <authorList>
            <person name="Sudarsanam P."/>
            <person name="Ley R."/>
            <person name="Guruge J."/>
            <person name="Turnbaugh P.J."/>
            <person name="Mahowald M."/>
            <person name="Liep D."/>
            <person name="Gordon J."/>
        </authorList>
    </citation>
    <scope>NUCLEOTIDE SEQUENCE [LARGE SCALE GENOMIC DNA]</scope>
    <source>
        <strain evidence="2 3">DSM 15981</strain>
    </source>
</reference>
<evidence type="ECO:0000313" key="2">
    <source>
        <dbReference type="EMBL" id="EEG53781.1"/>
    </source>
</evidence>
<protein>
    <recommendedName>
        <fullName evidence="4">Dicarboxylate carrier MatC domain protein</fullName>
    </recommendedName>
</protein>
<dbReference type="EMBL" id="ACCJ01000335">
    <property type="protein sequence ID" value="EEG53781.1"/>
    <property type="molecule type" value="Genomic_DNA"/>
</dbReference>
<gene>
    <name evidence="2" type="ORF">CLOSTASPAR_04149</name>
</gene>
<dbReference type="HOGENOM" id="CLU_1301971_0_0_9"/>
<sequence>KKQVQTLALIVTGLAVMIIFPLIKNFMPDSAFIAAVSKGLEPSLVSTVLLVIALMLKLGDQKKALNFVPFSTIILVCGVGMLVSVATQAGAVDMFSSWIGDNLSATTAKLVIALVAGCMSFFSSTLGVVGPALIPMIPNIAGATGVSVTALVSGIMIGGHFAGVSPFSTGGAMTLAGENNEETKNKLFIQLMVLSIASILFASVLVFIGVVR</sequence>